<evidence type="ECO:0000256" key="1">
    <source>
        <dbReference type="SAM" id="SignalP"/>
    </source>
</evidence>
<organism evidence="2 3">
    <name type="scientific">Sphingorhabdus wooponensis</name>
    <dbReference type="NCBI Taxonomy" id="940136"/>
    <lineage>
        <taxon>Bacteria</taxon>
        <taxon>Pseudomonadati</taxon>
        <taxon>Pseudomonadota</taxon>
        <taxon>Alphaproteobacteria</taxon>
        <taxon>Sphingomonadales</taxon>
        <taxon>Sphingomonadaceae</taxon>
        <taxon>Sphingorhabdus</taxon>
    </lineage>
</organism>
<dbReference type="RefSeq" id="WP_125230605.1">
    <property type="nucleotide sequence ID" value="NZ_RWJI01000001.1"/>
</dbReference>
<accession>A0A426RUL0</accession>
<comment type="caution">
    <text evidence="2">The sequence shown here is derived from an EMBL/GenBank/DDBJ whole genome shotgun (WGS) entry which is preliminary data.</text>
</comment>
<evidence type="ECO:0000313" key="2">
    <source>
        <dbReference type="EMBL" id="RRQ52591.1"/>
    </source>
</evidence>
<feature type="chain" id="PRO_5019289457" description="Cysteine rich repeat-containing protein" evidence="1">
    <location>
        <begin position="23"/>
        <end position="83"/>
    </location>
</feature>
<evidence type="ECO:0008006" key="4">
    <source>
        <dbReference type="Google" id="ProtNLM"/>
    </source>
</evidence>
<dbReference type="EMBL" id="RWJI01000001">
    <property type="protein sequence ID" value="RRQ52591.1"/>
    <property type="molecule type" value="Genomic_DNA"/>
</dbReference>
<dbReference type="OrthoDB" id="7580702at2"/>
<name>A0A426RUL0_9SPHN</name>
<feature type="signal peptide" evidence="1">
    <location>
        <begin position="1"/>
        <end position="22"/>
    </location>
</feature>
<dbReference type="Proteomes" id="UP000268553">
    <property type="component" value="Unassembled WGS sequence"/>
</dbReference>
<protein>
    <recommendedName>
        <fullName evidence="4">Cysteine rich repeat-containing protein</fullName>
    </recommendedName>
</protein>
<sequence length="83" mass="8826">MVKALCIVAVSGLLFSAAPLLAQDSVRTACMPDIRKYCAAELASFSRENVRACLIKNIQKTSPACQAAAKARRDAERAKKAGS</sequence>
<evidence type="ECO:0000313" key="3">
    <source>
        <dbReference type="Proteomes" id="UP000268553"/>
    </source>
</evidence>
<reference evidence="2 3" key="1">
    <citation type="submission" date="2018-12" db="EMBL/GenBank/DDBJ databases">
        <authorList>
            <person name="Kim S.-J."/>
            <person name="Jung G.-Y."/>
        </authorList>
    </citation>
    <scope>NUCLEOTIDE SEQUENCE [LARGE SCALE GENOMIC DNA]</scope>
    <source>
        <strain evidence="2 3">03SU3-P</strain>
    </source>
</reference>
<gene>
    <name evidence="2" type="ORF">D7D48_07085</name>
</gene>
<proteinExistence type="predicted"/>
<keyword evidence="3" id="KW-1185">Reference proteome</keyword>
<keyword evidence="1" id="KW-0732">Signal</keyword>
<dbReference type="AlphaFoldDB" id="A0A426RUL0"/>